<feature type="compositionally biased region" description="Polar residues" evidence="1">
    <location>
        <begin position="31"/>
        <end position="43"/>
    </location>
</feature>
<reference evidence="3" key="1">
    <citation type="submission" date="2017-04" db="EMBL/GenBank/DDBJ databases">
        <title>Plasmodium gonderi genome.</title>
        <authorList>
            <person name="Arisue N."/>
            <person name="Honma H."/>
            <person name="Kawai S."/>
            <person name="Tougan T."/>
            <person name="Tanabe K."/>
            <person name="Horii T."/>
        </authorList>
    </citation>
    <scope>NUCLEOTIDE SEQUENCE [LARGE SCALE GENOMIC DNA]</scope>
    <source>
        <strain evidence="3">ATCC 30045</strain>
    </source>
</reference>
<protein>
    <submittedName>
        <fullName evidence="2">Uncharacterized protein</fullName>
    </submittedName>
</protein>
<comment type="caution">
    <text evidence="2">The sequence shown here is derived from an EMBL/GenBank/DDBJ whole genome shotgun (WGS) entry which is preliminary data.</text>
</comment>
<dbReference type="Proteomes" id="UP000195521">
    <property type="component" value="Unassembled WGS sequence"/>
</dbReference>
<dbReference type="AlphaFoldDB" id="A0A1Y1JIJ8"/>
<name>A0A1Y1JIJ8_PLAGO</name>
<feature type="compositionally biased region" description="Polar residues" evidence="1">
    <location>
        <begin position="51"/>
        <end position="67"/>
    </location>
</feature>
<evidence type="ECO:0000313" key="3">
    <source>
        <dbReference type="Proteomes" id="UP000195521"/>
    </source>
</evidence>
<feature type="compositionally biased region" description="Acidic residues" evidence="1">
    <location>
        <begin position="271"/>
        <end position="281"/>
    </location>
</feature>
<feature type="region of interest" description="Disordered" evidence="1">
    <location>
        <begin position="1"/>
        <end position="76"/>
    </location>
</feature>
<feature type="compositionally biased region" description="Polar residues" evidence="1">
    <location>
        <begin position="1"/>
        <end position="11"/>
    </location>
</feature>
<dbReference type="RefSeq" id="XP_028544940.1">
    <property type="nucleotide sequence ID" value="XM_028689139.1"/>
</dbReference>
<accession>A0A1Y1JIJ8</accession>
<proteinExistence type="predicted"/>
<evidence type="ECO:0000313" key="2">
    <source>
        <dbReference type="EMBL" id="GAW82351.1"/>
    </source>
</evidence>
<feature type="compositionally biased region" description="Basic and acidic residues" evidence="1">
    <location>
        <begin position="248"/>
        <end position="259"/>
    </location>
</feature>
<dbReference type="GeneID" id="39749088"/>
<dbReference type="OrthoDB" id="376802at2759"/>
<keyword evidence="3" id="KW-1185">Reference proteome</keyword>
<dbReference type="SUPFAM" id="SSF52047">
    <property type="entry name" value="RNI-like"/>
    <property type="match status" value="1"/>
</dbReference>
<feature type="region of interest" description="Disordered" evidence="1">
    <location>
        <begin position="235"/>
        <end position="281"/>
    </location>
</feature>
<dbReference type="EMBL" id="BDQF01000013">
    <property type="protein sequence ID" value="GAW82351.1"/>
    <property type="molecule type" value="Genomic_DNA"/>
</dbReference>
<evidence type="ECO:0000256" key="1">
    <source>
        <dbReference type="SAM" id="MobiDB-lite"/>
    </source>
</evidence>
<sequence>MPYLESTSQFTDDPRGTLPRVSDSHDKVQKKSTFTHDVNNIDNSGKREDYGNSQISNRARSNSNTSIVGKDIESNRKKEKQLMKNSKQAENIINCNDEELKKNFIREEGNNSIPRIERSTHKYYEKERVKHHRNYYNIRKNSITSIVNNENTYNNKQEEEGRNDVNENTIKIETKSSATDIETEKESIMLTASTKDITQDKKENNQMDNRADRDVRIYPNIGISEMRTITDHKCNDYSRDSGNGAQDGVHRLTHNDEINHNQYGNNRMDENKEEENNTQDVDTESWIEIQQPFNLWDVLKNNFKNVFLVKSEDMNPKGEEKVSKCEENTSDQIRKRNDEEVIQIDKGDVIEVVVKVSSLGEDKDQGKQFPLSPDVYAKCLNFLSVDKILECELINKLSSHVINNRVNVFTYVKKLTLDEKWSHIPIYKRQYYLHQMKNVKHLNTSEKIYSGNGIYIHEVAAIIFQNVSNLKTLELLSPEYCMNDNTPRHEPFALCPSVFSKLEKLTIIGCQTLEWLHIFRNCSFPLLKKFEVCYYPIHHDHWVWKFVFDFTILGLQGLYKMLYTMENLQKLIIGFDVLFDNIDGYLYNPIESHRNVLHEFNFVTNNQRYTNTLSSPPANGNPSRKFKSYRGKLCEEDFSDIFTIAYYISGKCGKLKRIMIKYRDSYDKYEDELDNDETLNEFISEATNTASSYYNYVLNWFRSTDELMPSEV</sequence>
<organism evidence="2 3">
    <name type="scientific">Plasmodium gonderi</name>
    <dbReference type="NCBI Taxonomy" id="77519"/>
    <lineage>
        <taxon>Eukaryota</taxon>
        <taxon>Sar</taxon>
        <taxon>Alveolata</taxon>
        <taxon>Apicomplexa</taxon>
        <taxon>Aconoidasida</taxon>
        <taxon>Haemosporida</taxon>
        <taxon>Plasmodiidae</taxon>
        <taxon>Plasmodium</taxon>
        <taxon>Plasmodium (Plasmodium)</taxon>
    </lineage>
</organism>
<gene>
    <name evidence="2" type="ORF">PGO_123490</name>
</gene>